<proteinExistence type="predicted"/>
<dbReference type="EMBL" id="DVFV01000096">
    <property type="protein sequence ID" value="HIQ91041.1"/>
    <property type="molecule type" value="Genomic_DNA"/>
</dbReference>
<evidence type="ECO:0008006" key="3">
    <source>
        <dbReference type="Google" id="ProtNLM"/>
    </source>
</evidence>
<accession>A0A9D0ZRF5</accession>
<evidence type="ECO:0000313" key="2">
    <source>
        <dbReference type="Proteomes" id="UP000886786"/>
    </source>
</evidence>
<organism evidence="1 2">
    <name type="scientific">Candidatus Coprosoma intestinipullorum</name>
    <dbReference type="NCBI Taxonomy" id="2840752"/>
    <lineage>
        <taxon>Bacteria</taxon>
        <taxon>Bacillati</taxon>
        <taxon>Bacillota</taxon>
        <taxon>Bacillota incertae sedis</taxon>
        <taxon>Candidatus Coprosoma</taxon>
    </lineage>
</organism>
<protein>
    <recommendedName>
        <fullName evidence="3">Cell division protein ZapA</fullName>
    </recommendedName>
</protein>
<dbReference type="AlphaFoldDB" id="A0A9D0ZRF5"/>
<name>A0A9D0ZRF5_9FIRM</name>
<reference evidence="1" key="1">
    <citation type="submission" date="2020-10" db="EMBL/GenBank/DDBJ databases">
        <authorList>
            <person name="Gilroy R."/>
        </authorList>
    </citation>
    <scope>NUCLEOTIDE SEQUENCE</scope>
    <source>
        <strain evidence="1">CHK147-3167</strain>
    </source>
</reference>
<dbReference type="Proteomes" id="UP000886786">
    <property type="component" value="Unassembled WGS sequence"/>
</dbReference>
<reference evidence="1" key="2">
    <citation type="journal article" date="2021" name="PeerJ">
        <title>Extensive microbial diversity within the chicken gut microbiome revealed by metagenomics and culture.</title>
        <authorList>
            <person name="Gilroy R."/>
            <person name="Ravi A."/>
            <person name="Getino M."/>
            <person name="Pursley I."/>
            <person name="Horton D.L."/>
            <person name="Alikhan N.F."/>
            <person name="Baker D."/>
            <person name="Gharbi K."/>
            <person name="Hall N."/>
            <person name="Watson M."/>
            <person name="Adriaenssens E.M."/>
            <person name="Foster-Nyarko E."/>
            <person name="Jarju S."/>
            <person name="Secka A."/>
            <person name="Antonio M."/>
            <person name="Oren A."/>
            <person name="Chaudhuri R.R."/>
            <person name="La Ragione R."/>
            <person name="Hildebrand F."/>
            <person name="Pallen M.J."/>
        </authorList>
    </citation>
    <scope>NUCLEOTIDE SEQUENCE</scope>
    <source>
        <strain evidence="1">CHK147-3167</strain>
    </source>
</reference>
<sequence>MNINDVIKTKMIAVNHASKYSNDVITIEEILKTIDIANAHIMKKTNDKEVKFGMIAAYLEFLTALASTKKIMNDKNGRNLVANKLIELSNLLKGE</sequence>
<evidence type="ECO:0000313" key="1">
    <source>
        <dbReference type="EMBL" id="HIQ91041.1"/>
    </source>
</evidence>
<gene>
    <name evidence="1" type="ORF">IAB27_05410</name>
</gene>
<comment type="caution">
    <text evidence="1">The sequence shown here is derived from an EMBL/GenBank/DDBJ whole genome shotgun (WGS) entry which is preliminary data.</text>
</comment>